<evidence type="ECO:0000313" key="9">
    <source>
        <dbReference type="EMBL" id="GAI29714.1"/>
    </source>
</evidence>
<comment type="similarity">
    <text evidence="1">Belongs to the GcvT family.</text>
</comment>
<dbReference type="SUPFAM" id="SSF103025">
    <property type="entry name" value="Folate-binding domain"/>
    <property type="match status" value="1"/>
</dbReference>
<evidence type="ECO:0000256" key="6">
    <source>
        <dbReference type="ARBA" id="ARBA00047665"/>
    </source>
</evidence>
<dbReference type="EMBL" id="BARV01016672">
    <property type="protein sequence ID" value="GAI29714.1"/>
    <property type="molecule type" value="Genomic_DNA"/>
</dbReference>
<keyword evidence="4" id="KW-0808">Transferase</keyword>
<dbReference type="NCBIfam" id="TIGR00528">
    <property type="entry name" value="gcvT"/>
    <property type="match status" value="1"/>
</dbReference>
<feature type="domain" description="Aminomethyltransferase C-terminal" evidence="8">
    <location>
        <begin position="239"/>
        <end position="287"/>
    </location>
</feature>
<evidence type="ECO:0000256" key="1">
    <source>
        <dbReference type="ARBA" id="ARBA00008609"/>
    </source>
</evidence>
<evidence type="ECO:0000256" key="5">
    <source>
        <dbReference type="ARBA" id="ARBA00031395"/>
    </source>
</evidence>
<feature type="non-terminal residue" evidence="9">
    <location>
        <position position="1"/>
    </location>
</feature>
<evidence type="ECO:0000256" key="3">
    <source>
        <dbReference type="ARBA" id="ARBA00022576"/>
    </source>
</evidence>
<reference evidence="9" key="1">
    <citation type="journal article" date="2014" name="Front. Microbiol.">
        <title>High frequency of phylogenetically diverse reductive dehalogenase-homologous genes in deep subseafloor sedimentary metagenomes.</title>
        <authorList>
            <person name="Kawai M."/>
            <person name="Futagami T."/>
            <person name="Toyoda A."/>
            <person name="Takaki Y."/>
            <person name="Nishi S."/>
            <person name="Hori S."/>
            <person name="Arai W."/>
            <person name="Tsubouchi T."/>
            <person name="Morono Y."/>
            <person name="Uchiyama I."/>
            <person name="Ito T."/>
            <person name="Fujiyama A."/>
            <person name="Inagaki F."/>
            <person name="Takami H."/>
        </authorList>
    </citation>
    <scope>NUCLEOTIDE SEQUENCE</scope>
    <source>
        <strain evidence="9">Expedition CK06-06</strain>
    </source>
</reference>
<dbReference type="PANTHER" id="PTHR43757">
    <property type="entry name" value="AMINOMETHYLTRANSFERASE"/>
    <property type="match status" value="1"/>
</dbReference>
<dbReference type="GO" id="GO:0006546">
    <property type="term" value="P:glycine catabolic process"/>
    <property type="evidence" value="ECO:0007669"/>
    <property type="project" value="InterPro"/>
</dbReference>
<dbReference type="Pfam" id="PF01571">
    <property type="entry name" value="GCV_T"/>
    <property type="match status" value="1"/>
</dbReference>
<feature type="non-terminal residue" evidence="9">
    <location>
        <position position="287"/>
    </location>
</feature>
<dbReference type="InterPro" id="IPR028896">
    <property type="entry name" value="GcvT/YgfZ/DmdA"/>
</dbReference>
<keyword evidence="3" id="KW-0032">Aminotransferase</keyword>
<dbReference type="InterPro" id="IPR027266">
    <property type="entry name" value="TrmE/GcvT-like"/>
</dbReference>
<dbReference type="Gene3D" id="3.30.70.1400">
    <property type="entry name" value="Aminomethyltransferase beta-barrel domains"/>
    <property type="match status" value="1"/>
</dbReference>
<organism evidence="9">
    <name type="scientific">marine sediment metagenome</name>
    <dbReference type="NCBI Taxonomy" id="412755"/>
    <lineage>
        <taxon>unclassified sequences</taxon>
        <taxon>metagenomes</taxon>
        <taxon>ecological metagenomes</taxon>
    </lineage>
</organism>
<dbReference type="Gene3D" id="4.10.1250.10">
    <property type="entry name" value="Aminomethyltransferase fragment"/>
    <property type="match status" value="1"/>
</dbReference>
<dbReference type="EC" id="2.1.2.10" evidence="2"/>
<dbReference type="Gene3D" id="2.40.30.110">
    <property type="entry name" value="Aminomethyltransferase beta-barrel domains"/>
    <property type="match status" value="1"/>
</dbReference>
<dbReference type="InterPro" id="IPR013977">
    <property type="entry name" value="GcvT_C"/>
</dbReference>
<comment type="caution">
    <text evidence="9">The sequence shown here is derived from an EMBL/GenBank/DDBJ whole genome shotgun (WGS) entry which is preliminary data.</text>
</comment>
<dbReference type="GO" id="GO:0008483">
    <property type="term" value="F:transaminase activity"/>
    <property type="evidence" value="ECO:0007669"/>
    <property type="project" value="UniProtKB-KW"/>
</dbReference>
<dbReference type="FunFam" id="3.30.70.1400:FF:000001">
    <property type="entry name" value="Aminomethyltransferase"/>
    <property type="match status" value="1"/>
</dbReference>
<dbReference type="InterPro" id="IPR006223">
    <property type="entry name" value="GcvT"/>
</dbReference>
<protein>
    <recommendedName>
        <fullName evidence="2">aminomethyltransferase</fullName>
        <ecNumber evidence="2">2.1.2.10</ecNumber>
    </recommendedName>
    <alternativeName>
        <fullName evidence="5">Glycine cleavage system T protein</fullName>
    </alternativeName>
</protein>
<feature type="domain" description="GCVT N-terminal" evidence="7">
    <location>
        <begin position="2"/>
        <end position="220"/>
    </location>
</feature>
<dbReference type="PANTHER" id="PTHR43757:SF2">
    <property type="entry name" value="AMINOMETHYLTRANSFERASE, MITOCHONDRIAL"/>
    <property type="match status" value="1"/>
</dbReference>
<evidence type="ECO:0000256" key="4">
    <source>
        <dbReference type="ARBA" id="ARBA00022679"/>
    </source>
</evidence>
<dbReference type="NCBIfam" id="NF001567">
    <property type="entry name" value="PRK00389.1"/>
    <property type="match status" value="1"/>
</dbReference>
<dbReference type="GO" id="GO:0005829">
    <property type="term" value="C:cytosol"/>
    <property type="evidence" value="ECO:0007669"/>
    <property type="project" value="TreeGrafter"/>
</dbReference>
<evidence type="ECO:0000259" key="8">
    <source>
        <dbReference type="Pfam" id="PF08669"/>
    </source>
</evidence>
<evidence type="ECO:0000259" key="7">
    <source>
        <dbReference type="Pfam" id="PF01571"/>
    </source>
</evidence>
<dbReference type="AlphaFoldDB" id="X1PFP8"/>
<dbReference type="InterPro" id="IPR006222">
    <property type="entry name" value="GCVT_N"/>
</dbReference>
<comment type="catalytic activity">
    <reaction evidence="6">
        <text>N(6)-[(R)-S(8)-aminomethyldihydrolipoyl]-L-lysyl-[protein] + (6S)-5,6,7,8-tetrahydrofolate = N(6)-[(R)-dihydrolipoyl]-L-lysyl-[protein] + (6R)-5,10-methylene-5,6,7,8-tetrahydrofolate + NH4(+)</text>
        <dbReference type="Rhea" id="RHEA:16945"/>
        <dbReference type="Rhea" id="RHEA-COMP:10475"/>
        <dbReference type="Rhea" id="RHEA-COMP:10492"/>
        <dbReference type="ChEBI" id="CHEBI:15636"/>
        <dbReference type="ChEBI" id="CHEBI:28938"/>
        <dbReference type="ChEBI" id="CHEBI:57453"/>
        <dbReference type="ChEBI" id="CHEBI:83100"/>
        <dbReference type="ChEBI" id="CHEBI:83143"/>
        <dbReference type="EC" id="2.1.2.10"/>
    </reaction>
</comment>
<accession>X1PFP8</accession>
<gene>
    <name evidence="9" type="ORF">S06H3_28554</name>
</gene>
<dbReference type="Gene3D" id="3.30.1360.120">
    <property type="entry name" value="Probable tRNA modification gtpase trme, domain 1"/>
    <property type="match status" value="1"/>
</dbReference>
<dbReference type="InterPro" id="IPR029043">
    <property type="entry name" value="GcvT/YgfZ_C"/>
</dbReference>
<dbReference type="PIRSF" id="PIRSF006487">
    <property type="entry name" value="GcvT"/>
    <property type="match status" value="1"/>
</dbReference>
<sequence length="287" mass="31299">RLFDVSHMGEFLVTGAKARDFMQFMIANDIDKLTKPNMALYTQMCTDEGGTVDDLIVYRLDGGYLLVVNASNIEKDWSWLQENVGDFKGVVMKDISEDTSLLALQGPKAVELMAAMGGDKIKELPSFHYATGKLDGLDAAWGRTGYTGEDGFEIFVAANKAEKLWKKILERGQEYGIEPCGLGARDTLRLEAGLPLYGHELDENTSPLEAGLGWSVKLEKGEFMGSSTLNAQQKMGLSKQLVCLRSEGKALPRQGYGVFDGERQVGSITSGSQGIFVGHPIANAFVP</sequence>
<name>X1PFP8_9ZZZZ</name>
<evidence type="ECO:0000256" key="2">
    <source>
        <dbReference type="ARBA" id="ARBA00012616"/>
    </source>
</evidence>
<dbReference type="FunFam" id="4.10.1250.10:FF:000001">
    <property type="entry name" value="Aminomethyltransferase"/>
    <property type="match status" value="1"/>
</dbReference>
<dbReference type="GO" id="GO:0005960">
    <property type="term" value="C:glycine cleavage complex"/>
    <property type="evidence" value="ECO:0007669"/>
    <property type="project" value="InterPro"/>
</dbReference>
<proteinExistence type="inferred from homology"/>
<dbReference type="GO" id="GO:0004047">
    <property type="term" value="F:aminomethyltransferase activity"/>
    <property type="evidence" value="ECO:0007669"/>
    <property type="project" value="UniProtKB-EC"/>
</dbReference>
<dbReference type="SUPFAM" id="SSF101790">
    <property type="entry name" value="Aminomethyltransferase beta-barrel domain"/>
    <property type="match status" value="1"/>
</dbReference>
<dbReference type="Pfam" id="PF08669">
    <property type="entry name" value="GCV_T_C"/>
    <property type="match status" value="1"/>
</dbReference>